<dbReference type="PANTHER" id="PTHR17357">
    <property type="entry name" value="GM2 GANGLIOSIDE ACTIVATOR PROTEIN"/>
    <property type="match status" value="1"/>
</dbReference>
<protein>
    <recommendedName>
        <fullName evidence="3">MD-2-related lipid-recognition domain-containing protein</fullName>
    </recommendedName>
</protein>
<dbReference type="InterPro" id="IPR028996">
    <property type="entry name" value="GM2-AP"/>
</dbReference>
<evidence type="ECO:0000259" key="3">
    <source>
        <dbReference type="SMART" id="SM00737"/>
    </source>
</evidence>
<dbReference type="GO" id="GO:0009898">
    <property type="term" value="C:cytoplasmic side of plasma membrane"/>
    <property type="evidence" value="ECO:0007669"/>
    <property type="project" value="TreeGrafter"/>
</dbReference>
<dbReference type="InterPro" id="IPR003172">
    <property type="entry name" value="ML_dom"/>
</dbReference>
<dbReference type="Gene3D" id="2.70.220.10">
    <property type="entry name" value="Ganglioside GM2 activator"/>
    <property type="match status" value="1"/>
</dbReference>
<dbReference type="GO" id="GO:0006689">
    <property type="term" value="P:ganglioside catabolic process"/>
    <property type="evidence" value="ECO:0007669"/>
    <property type="project" value="InterPro"/>
</dbReference>
<keyword evidence="1 2" id="KW-0732">Signal</keyword>
<organism evidence="4 5">
    <name type="scientific">Lymnaea stagnalis</name>
    <name type="common">Great pond snail</name>
    <name type="synonym">Helix stagnalis</name>
    <dbReference type="NCBI Taxonomy" id="6523"/>
    <lineage>
        <taxon>Eukaryota</taxon>
        <taxon>Metazoa</taxon>
        <taxon>Spiralia</taxon>
        <taxon>Lophotrochozoa</taxon>
        <taxon>Mollusca</taxon>
        <taxon>Gastropoda</taxon>
        <taxon>Heterobranchia</taxon>
        <taxon>Euthyneura</taxon>
        <taxon>Panpulmonata</taxon>
        <taxon>Hygrophila</taxon>
        <taxon>Lymnaeoidea</taxon>
        <taxon>Lymnaeidae</taxon>
        <taxon>Lymnaea</taxon>
    </lineage>
</organism>
<keyword evidence="5" id="KW-1185">Reference proteome</keyword>
<dbReference type="SUPFAM" id="SSF63707">
    <property type="entry name" value="Ganglioside M2 (gm2) activator"/>
    <property type="match status" value="1"/>
</dbReference>
<evidence type="ECO:0000313" key="5">
    <source>
        <dbReference type="Proteomes" id="UP001497497"/>
    </source>
</evidence>
<dbReference type="SMART" id="SM00737">
    <property type="entry name" value="ML"/>
    <property type="match status" value="1"/>
</dbReference>
<proteinExistence type="predicted"/>
<evidence type="ECO:0000256" key="2">
    <source>
        <dbReference type="SAM" id="SignalP"/>
    </source>
</evidence>
<dbReference type="EMBL" id="CAXITT010000296">
    <property type="protein sequence ID" value="CAL1538382.1"/>
    <property type="molecule type" value="Genomic_DNA"/>
</dbReference>
<dbReference type="GO" id="GO:0008047">
    <property type="term" value="F:enzyme activator activity"/>
    <property type="evidence" value="ECO:0007669"/>
    <property type="project" value="InterPro"/>
</dbReference>
<gene>
    <name evidence="4" type="ORF">GSLYS_00012203001</name>
</gene>
<dbReference type="Proteomes" id="UP001497497">
    <property type="component" value="Unassembled WGS sequence"/>
</dbReference>
<evidence type="ECO:0000256" key="1">
    <source>
        <dbReference type="ARBA" id="ARBA00022729"/>
    </source>
</evidence>
<reference evidence="4 5" key="1">
    <citation type="submission" date="2024-04" db="EMBL/GenBank/DDBJ databases">
        <authorList>
            <consortium name="Genoscope - CEA"/>
            <person name="William W."/>
        </authorList>
    </citation>
    <scope>NUCLEOTIDE SEQUENCE [LARGE SCALE GENOMIC DNA]</scope>
</reference>
<sequence length="209" mass="22663">MAPRTVLWWALALVLSVCLTCRAVRVTSCSKDPSTDIVKVRSFSASPTTIRLPGNLTISGTFAVSQPITGNLLVDVTITKNMGGMWIDLPCVPTPLGNLGSCTYRDFCQILAKANSSCPKIVTDMGLPCSCPIPAGTYDFQQTTIPLDLKILGFRIPGISGEYQASIRVTDADTMTEFICFDVELELSEPAAPSIFRNIGRFFVNLFGR</sequence>
<feature type="chain" id="PRO_5043976844" description="MD-2-related lipid-recognition domain-containing protein" evidence="2">
    <location>
        <begin position="24"/>
        <end position="209"/>
    </location>
</feature>
<dbReference type="Pfam" id="PF02221">
    <property type="entry name" value="E1_DerP2_DerF2"/>
    <property type="match status" value="1"/>
</dbReference>
<name>A0AAV2HXK3_LYMST</name>
<feature type="domain" description="MD-2-related lipid-recognition" evidence="3">
    <location>
        <begin position="26"/>
        <end position="185"/>
    </location>
</feature>
<dbReference type="PANTHER" id="PTHR17357:SF0">
    <property type="entry name" value="GANGLIOSIDE GM2 ACTIVATOR"/>
    <property type="match status" value="1"/>
</dbReference>
<dbReference type="AlphaFoldDB" id="A0AAV2HXK3"/>
<dbReference type="GO" id="GO:0005319">
    <property type="term" value="F:lipid transporter activity"/>
    <property type="evidence" value="ECO:0007669"/>
    <property type="project" value="TreeGrafter"/>
</dbReference>
<comment type="caution">
    <text evidence="4">The sequence shown here is derived from an EMBL/GenBank/DDBJ whole genome shotgun (WGS) entry which is preliminary data.</text>
</comment>
<accession>A0AAV2HXK3</accession>
<dbReference type="InterPro" id="IPR036846">
    <property type="entry name" value="GM2-AP_sf"/>
</dbReference>
<feature type="signal peptide" evidence="2">
    <location>
        <begin position="1"/>
        <end position="23"/>
    </location>
</feature>
<evidence type="ECO:0000313" key="4">
    <source>
        <dbReference type="EMBL" id="CAL1538382.1"/>
    </source>
</evidence>